<dbReference type="InterPro" id="IPR025403">
    <property type="entry name" value="TgpA-like_C"/>
</dbReference>
<dbReference type="InterPro" id="IPR021878">
    <property type="entry name" value="TgpA_N"/>
</dbReference>
<dbReference type="RefSeq" id="WP_183986227.1">
    <property type="nucleotide sequence ID" value="NZ_JACHHG010000005.1"/>
</dbReference>
<dbReference type="AlphaFoldDB" id="A0A841HZ19"/>
<reference evidence="3 4" key="1">
    <citation type="submission" date="2020-08" db="EMBL/GenBank/DDBJ databases">
        <title>Genomic Encyclopedia of Type Strains, Phase IV (KMG-IV): sequencing the most valuable type-strain genomes for metagenomic binning, comparative biology and taxonomic classification.</title>
        <authorList>
            <person name="Goeker M."/>
        </authorList>
    </citation>
    <scope>NUCLEOTIDE SEQUENCE [LARGE SCALE GENOMIC DNA]</scope>
    <source>
        <strain evidence="3 4">DSM 21458</strain>
    </source>
</reference>
<keyword evidence="4" id="KW-1185">Reference proteome</keyword>
<protein>
    <submittedName>
        <fullName evidence="3">Transglutaminase-like putative cysteine protease</fullName>
    </submittedName>
</protein>
<evidence type="ECO:0000259" key="2">
    <source>
        <dbReference type="SMART" id="SM00460"/>
    </source>
</evidence>
<keyword evidence="1" id="KW-1133">Transmembrane helix</keyword>
<dbReference type="PANTHER" id="PTHR42736">
    <property type="entry name" value="PROTEIN-GLUTAMINE GAMMA-GLUTAMYLTRANSFERASE"/>
    <property type="match status" value="1"/>
</dbReference>
<evidence type="ECO:0000313" key="4">
    <source>
        <dbReference type="Proteomes" id="UP000569951"/>
    </source>
</evidence>
<proteinExistence type="predicted"/>
<dbReference type="SMART" id="SM00460">
    <property type="entry name" value="TGc"/>
    <property type="match status" value="1"/>
</dbReference>
<dbReference type="Pfam" id="PF13559">
    <property type="entry name" value="DUF4129"/>
    <property type="match status" value="1"/>
</dbReference>
<feature type="transmembrane region" description="Helical" evidence="1">
    <location>
        <begin position="547"/>
        <end position="566"/>
    </location>
</feature>
<keyword evidence="1" id="KW-0812">Transmembrane</keyword>
<evidence type="ECO:0000256" key="1">
    <source>
        <dbReference type="SAM" id="Phobius"/>
    </source>
</evidence>
<dbReference type="GO" id="GO:0008233">
    <property type="term" value="F:peptidase activity"/>
    <property type="evidence" value="ECO:0007669"/>
    <property type="project" value="UniProtKB-KW"/>
</dbReference>
<comment type="caution">
    <text evidence="3">The sequence shown here is derived from an EMBL/GenBank/DDBJ whole genome shotgun (WGS) entry which is preliminary data.</text>
</comment>
<keyword evidence="3" id="KW-0378">Hydrolase</keyword>
<dbReference type="InterPro" id="IPR052901">
    <property type="entry name" value="Bact_TGase-like"/>
</dbReference>
<dbReference type="Pfam" id="PF11992">
    <property type="entry name" value="TgpA_N"/>
    <property type="match status" value="1"/>
</dbReference>
<feature type="transmembrane region" description="Helical" evidence="1">
    <location>
        <begin position="114"/>
        <end position="131"/>
    </location>
</feature>
<dbReference type="PANTHER" id="PTHR42736:SF1">
    <property type="entry name" value="PROTEIN-GLUTAMINE GAMMA-GLUTAMYLTRANSFERASE"/>
    <property type="match status" value="1"/>
</dbReference>
<sequence>MRASSRSRPAAAGTLPVRPLQALIGALALAFLPYALHLPVWMTLLLGLLLASRVLLARRGLGNLPVPLLLLVAALSAWGLVGEYQTLAGRDGGTALLLILVTLKLHESRTRRDALLLVLLGYFVTAAYFFFSQELFVTVYLLTATLALTAVLAVWQGLARRPLRRAARLLAQAIPLALALFVLFPRPAGPLWTLPVTSPTAAQTGLADQVNPGSFSNLARSDAVAFRVSFEQNRPARQQLYWRGPVFERYSEPGGWRQGPLDLRTPLVQVSEPLVHYTLTLEPNGRPWLLALDAPALIPPRSRITAQFQVITRSSAERRRFDLASATQYQVGRREYRDRLEATLQLPPGGNPRTRALAAQWSALPPAQRVERGLDFLRRGGFAYTLSPPTLPETDPQDAFLFESKLGFCEHYASAFAYLMRAAGVPARVVGGYQGGQWGPDGSYLIVRQSDAHAWTEVWLEGEGWRRVDPTAAVSPARITAGVAEAVIDPASLPGLARGATGLFDRVRLAWDSIENRWNLWVVSYDGAQQEAFLERLGIGAVGGARYLLVALAVLLMVSLPVLWALRRARRIPLDPASRAYARFERRLSRLGVSRHPAEPAGTYAERAARALPQHADVIRRITGRYQQLRYGPAAGRTDLEEFQREVNRLRF</sequence>
<accession>A0A841HZ19</accession>
<dbReference type="Gene3D" id="3.10.620.30">
    <property type="match status" value="1"/>
</dbReference>
<dbReference type="GO" id="GO:0006508">
    <property type="term" value="P:proteolysis"/>
    <property type="evidence" value="ECO:0007669"/>
    <property type="project" value="UniProtKB-KW"/>
</dbReference>
<feature type="domain" description="Transglutaminase-like" evidence="2">
    <location>
        <begin position="401"/>
        <end position="472"/>
    </location>
</feature>
<organism evidence="3 4">
    <name type="scientific">Deinobacterium chartae</name>
    <dbReference type="NCBI Taxonomy" id="521158"/>
    <lineage>
        <taxon>Bacteria</taxon>
        <taxon>Thermotogati</taxon>
        <taxon>Deinococcota</taxon>
        <taxon>Deinococci</taxon>
        <taxon>Deinococcales</taxon>
        <taxon>Deinococcaceae</taxon>
        <taxon>Deinobacterium</taxon>
    </lineage>
</organism>
<dbReference type="EMBL" id="JACHHG010000005">
    <property type="protein sequence ID" value="MBB6098116.1"/>
    <property type="molecule type" value="Genomic_DNA"/>
</dbReference>
<feature type="transmembrane region" description="Helical" evidence="1">
    <location>
        <begin position="137"/>
        <end position="155"/>
    </location>
</feature>
<keyword evidence="3" id="KW-0645">Protease</keyword>
<gene>
    <name evidence="3" type="ORF">HNR42_001541</name>
</gene>
<dbReference type="SUPFAM" id="SSF54001">
    <property type="entry name" value="Cysteine proteinases"/>
    <property type="match status" value="1"/>
</dbReference>
<evidence type="ECO:0000313" key="3">
    <source>
        <dbReference type="EMBL" id="MBB6098116.1"/>
    </source>
</evidence>
<name>A0A841HZ19_9DEIO</name>
<dbReference type="InterPro" id="IPR038765">
    <property type="entry name" value="Papain-like_cys_pep_sf"/>
</dbReference>
<dbReference type="InterPro" id="IPR002931">
    <property type="entry name" value="Transglutaminase-like"/>
</dbReference>
<dbReference type="Pfam" id="PF01841">
    <property type="entry name" value="Transglut_core"/>
    <property type="match status" value="1"/>
</dbReference>
<feature type="transmembrane region" description="Helical" evidence="1">
    <location>
        <begin position="167"/>
        <end position="184"/>
    </location>
</feature>
<keyword evidence="1" id="KW-0472">Membrane</keyword>
<dbReference type="Proteomes" id="UP000569951">
    <property type="component" value="Unassembled WGS sequence"/>
</dbReference>
<feature type="transmembrane region" description="Helical" evidence="1">
    <location>
        <begin position="63"/>
        <end position="81"/>
    </location>
</feature>